<dbReference type="PROSITE" id="PS50895">
    <property type="entry name" value="SURF1"/>
    <property type="match status" value="1"/>
</dbReference>
<dbReference type="Pfam" id="PF02104">
    <property type="entry name" value="SURF1"/>
    <property type="match status" value="1"/>
</dbReference>
<dbReference type="InterPro" id="IPR045214">
    <property type="entry name" value="Surf1/Surf4"/>
</dbReference>
<keyword evidence="3 6" id="KW-0812">Transmembrane</keyword>
<dbReference type="STRING" id="335992.SAR11_0129"/>
<evidence type="ECO:0000256" key="3">
    <source>
        <dbReference type="ARBA" id="ARBA00022692"/>
    </source>
</evidence>
<feature type="transmembrane region" description="Helical" evidence="6">
    <location>
        <begin position="194"/>
        <end position="212"/>
    </location>
</feature>
<evidence type="ECO:0000256" key="2">
    <source>
        <dbReference type="ARBA" id="ARBA00007165"/>
    </source>
</evidence>
<evidence type="ECO:0000256" key="1">
    <source>
        <dbReference type="ARBA" id="ARBA00004370"/>
    </source>
</evidence>
<evidence type="ECO:0000256" key="4">
    <source>
        <dbReference type="ARBA" id="ARBA00022989"/>
    </source>
</evidence>
<keyword evidence="6" id="KW-1003">Cell membrane</keyword>
<dbReference type="KEGG" id="pub:SAR11_0129"/>
<dbReference type="EMBL" id="CP000084">
    <property type="protein sequence ID" value="AAZ20953.1"/>
    <property type="molecule type" value="Genomic_DNA"/>
</dbReference>
<dbReference type="GO" id="GO:0005886">
    <property type="term" value="C:plasma membrane"/>
    <property type="evidence" value="ECO:0007669"/>
    <property type="project" value="UniProtKB-SubCell"/>
</dbReference>
<accession>Q4FPD6</accession>
<dbReference type="OrthoDB" id="6079986at2"/>
<proteinExistence type="inferred from homology"/>
<sequence length="217" mass="25805">MRYKFLFSIFVFFFISVFLALGSWQIIRLNWKLELINQIETSLKDIPVNLSNSKHKNYLRVKTRGSIDFEKQIYLYNLNEKGKPGFEVINPLKVGNNNYLLNRGWIPFNKKEDETINVIDENYINGVLRKQIKPNIFKPENDLSENYWFTLDRDDIFKFTGKNFSPYVIYLSGNNEFPKPKSITANISNNHKKYALTWFSLAISILLIYLYLRKKNY</sequence>
<dbReference type="GeneID" id="66294632"/>
<dbReference type="HOGENOM" id="CLU_047737_4_2_5"/>
<reference evidence="7 8" key="1">
    <citation type="journal article" date="2005" name="Science">
        <title>Genome streamlining in a cosmopolitan oceanic bacterium.</title>
        <authorList>
            <person name="Giovannoni S.J."/>
            <person name="Tripp H.J."/>
            <person name="Givan S."/>
            <person name="Podar M."/>
            <person name="Vergin K.L."/>
            <person name="Baptista D."/>
            <person name="Bibbs L."/>
            <person name="Eads J."/>
            <person name="Richardson T.H."/>
            <person name="Noordewier M."/>
            <person name="Rappe M.S."/>
            <person name="Short J.M."/>
            <person name="Carrington J.C."/>
            <person name="Mathur E.J."/>
        </authorList>
    </citation>
    <scope>NUCLEOTIDE SEQUENCE [LARGE SCALE GENOMIC DNA]</scope>
    <source>
        <strain evidence="7 8">HTCC1062</strain>
    </source>
</reference>
<protein>
    <recommendedName>
        <fullName evidence="6">SURF1-like protein</fullName>
    </recommendedName>
</protein>
<evidence type="ECO:0000256" key="6">
    <source>
        <dbReference type="RuleBase" id="RU363076"/>
    </source>
</evidence>
<keyword evidence="5 6" id="KW-0472">Membrane</keyword>
<dbReference type="RefSeq" id="WP_011281492.1">
    <property type="nucleotide sequence ID" value="NC_007205.1"/>
</dbReference>
<name>Q4FPD6_PELUB</name>
<evidence type="ECO:0000256" key="5">
    <source>
        <dbReference type="ARBA" id="ARBA00023136"/>
    </source>
</evidence>
<dbReference type="PANTHER" id="PTHR23427">
    <property type="entry name" value="SURFEIT LOCUS PROTEIN"/>
    <property type="match status" value="1"/>
</dbReference>
<organism evidence="7 8">
    <name type="scientific">Pelagibacter ubique (strain HTCC1062)</name>
    <dbReference type="NCBI Taxonomy" id="335992"/>
    <lineage>
        <taxon>Bacteria</taxon>
        <taxon>Pseudomonadati</taxon>
        <taxon>Pseudomonadota</taxon>
        <taxon>Alphaproteobacteria</taxon>
        <taxon>Candidatus Pelagibacterales</taxon>
        <taxon>Candidatus Pelagibacteraceae</taxon>
        <taxon>Candidatus Pelagibacter</taxon>
    </lineage>
</organism>
<dbReference type="PANTHER" id="PTHR23427:SF2">
    <property type="entry name" value="SURFEIT LOCUS PROTEIN 1"/>
    <property type="match status" value="1"/>
</dbReference>
<dbReference type="InterPro" id="IPR002994">
    <property type="entry name" value="Surf1/Shy1"/>
</dbReference>
<dbReference type="CDD" id="cd06662">
    <property type="entry name" value="SURF1"/>
    <property type="match status" value="1"/>
</dbReference>
<keyword evidence="8" id="KW-1185">Reference proteome</keyword>
<evidence type="ECO:0000313" key="7">
    <source>
        <dbReference type="EMBL" id="AAZ20953.1"/>
    </source>
</evidence>
<comment type="subcellular location">
    <subcellularLocation>
        <location evidence="6">Cell membrane</location>
        <topology evidence="6">Multi-pass membrane protein</topology>
    </subcellularLocation>
    <subcellularLocation>
        <location evidence="1">Membrane</location>
    </subcellularLocation>
</comment>
<dbReference type="AlphaFoldDB" id="Q4FPD6"/>
<dbReference type="Proteomes" id="UP000002528">
    <property type="component" value="Chromosome"/>
</dbReference>
<comment type="caution">
    <text evidence="6">Lacks conserved residue(s) required for the propagation of feature annotation.</text>
</comment>
<gene>
    <name evidence="7" type="primary">surf1</name>
    <name evidence="7" type="ordered locus">SAR11_0129</name>
</gene>
<dbReference type="eggNOG" id="COG3346">
    <property type="taxonomic scope" value="Bacteria"/>
</dbReference>
<evidence type="ECO:0000313" key="8">
    <source>
        <dbReference type="Proteomes" id="UP000002528"/>
    </source>
</evidence>
<comment type="similarity">
    <text evidence="2 6">Belongs to the SURF1 family.</text>
</comment>
<keyword evidence="4 6" id="KW-1133">Transmembrane helix</keyword>